<keyword evidence="2" id="KW-1185">Reference proteome</keyword>
<sequence>MNIETLSTRQWEDESPFQVTVAGATFVGEQVLRLVPGKRLVASGTWQGQPVVAKIFFNDGGQHARPESETLTMLAEQAMPVPGVLKLYQQGPHAVLLLEKLPGSDLQTVLGAGFDPELVGRMLNLVWELFRLGWVQKDLHPGNFMVSEAGLYCIDAGEMKRVVSFDPRALKNNLALLAVQFQLPFQQPLIREIKKAMEGWGLNSEGFDASCQRLLRRRVIKADRKWTRNCTAVSVELQPDRTVYLNRQWREQADELLALCEPSSGLSLIKEGRRVRVTGNDQWVVKHYHSMGWKGRLRQKLGLSHGMTSWRRGLTWSLLGVPTPEPVLLVEFTQGEQAGQSIIVCPKFSGIRLSEIMETHRNNASIVADKVREWLALFQWAGLSHGDMKAQNILVSAGGEICFIDLDAASVRDGGLLGQGGNKKDRLRFEKNWGQFRANS</sequence>
<accession>A0ABR4WHE4</accession>
<dbReference type="SUPFAM" id="SSF56112">
    <property type="entry name" value="Protein kinase-like (PK-like)"/>
    <property type="match status" value="2"/>
</dbReference>
<protein>
    <recommendedName>
        <fullName evidence="3">Non-specific serine/threonine protein kinase</fullName>
    </recommendedName>
</protein>
<dbReference type="Proteomes" id="UP000029443">
    <property type="component" value="Unassembled WGS sequence"/>
</dbReference>
<dbReference type="Pfam" id="PF06293">
    <property type="entry name" value="Kdo"/>
    <property type="match status" value="1"/>
</dbReference>
<gene>
    <name evidence="1" type="ORF">T9A_00760</name>
</gene>
<name>A0ABR4WHE4_9GAMM</name>
<evidence type="ECO:0008006" key="3">
    <source>
        <dbReference type="Google" id="ProtNLM"/>
    </source>
</evidence>
<evidence type="ECO:0000313" key="2">
    <source>
        <dbReference type="Proteomes" id="UP000029443"/>
    </source>
</evidence>
<organism evidence="1 2">
    <name type="scientific">Alcanivorax jadensis T9</name>
    <dbReference type="NCBI Taxonomy" id="1177181"/>
    <lineage>
        <taxon>Bacteria</taxon>
        <taxon>Pseudomonadati</taxon>
        <taxon>Pseudomonadota</taxon>
        <taxon>Gammaproteobacteria</taxon>
        <taxon>Oceanospirillales</taxon>
        <taxon>Alcanivoracaceae</taxon>
        <taxon>Alcanivorax</taxon>
    </lineage>
</organism>
<comment type="caution">
    <text evidence="1">The sequence shown here is derived from an EMBL/GenBank/DDBJ whole genome shotgun (WGS) entry which is preliminary data.</text>
</comment>
<dbReference type="RefSeq" id="WP_035245223.1">
    <property type="nucleotide sequence ID" value="NZ_ARXU01000002.1"/>
</dbReference>
<evidence type="ECO:0000313" key="1">
    <source>
        <dbReference type="EMBL" id="KGD62469.1"/>
    </source>
</evidence>
<proteinExistence type="predicted"/>
<dbReference type="InterPro" id="IPR011009">
    <property type="entry name" value="Kinase-like_dom_sf"/>
</dbReference>
<reference evidence="1 2" key="1">
    <citation type="submission" date="2012-09" db="EMBL/GenBank/DDBJ databases">
        <title>Genome Sequence of alkane-degrading Bacterium Alcanivorax jadensis T9.</title>
        <authorList>
            <person name="Lai Q."/>
            <person name="Shao Z."/>
        </authorList>
    </citation>
    <scope>NUCLEOTIDE SEQUENCE [LARGE SCALE GENOMIC DNA]</scope>
    <source>
        <strain evidence="1 2">T9</strain>
    </source>
</reference>
<dbReference type="EMBL" id="ARXU01000002">
    <property type="protein sequence ID" value="KGD62469.1"/>
    <property type="molecule type" value="Genomic_DNA"/>
</dbReference>